<comment type="caution">
    <text evidence="1">The sequence shown here is derived from an EMBL/GenBank/DDBJ whole genome shotgun (WGS) entry which is preliminary data.</text>
</comment>
<keyword evidence="2" id="KW-1185">Reference proteome</keyword>
<proteinExistence type="predicted"/>
<dbReference type="Proteomes" id="UP000276133">
    <property type="component" value="Unassembled WGS sequence"/>
</dbReference>
<accession>A0A3M7QHK9</accession>
<evidence type="ECO:0000313" key="1">
    <source>
        <dbReference type="EMBL" id="RNA10840.1"/>
    </source>
</evidence>
<dbReference type="EMBL" id="REGN01006100">
    <property type="protein sequence ID" value="RNA10840.1"/>
    <property type="molecule type" value="Genomic_DNA"/>
</dbReference>
<protein>
    <submittedName>
        <fullName evidence="1">Uncharacterized protein</fullName>
    </submittedName>
</protein>
<evidence type="ECO:0000313" key="2">
    <source>
        <dbReference type="Proteomes" id="UP000276133"/>
    </source>
</evidence>
<name>A0A3M7QHK9_BRAPC</name>
<sequence>MTLKHFQISSQTISRPFSEETLISYHSNYETTTPNCDESEPDDSITAAEIIESLKLLNSKAACVLTAYPISDTALCLPTEVKVGLFADDLCIWFTNNLKHAIQSSGQQEREVTTTASAEIENFEIEN</sequence>
<reference evidence="1 2" key="1">
    <citation type="journal article" date="2018" name="Sci. Rep.">
        <title>Genomic signatures of local adaptation to the degree of environmental predictability in rotifers.</title>
        <authorList>
            <person name="Franch-Gras L."/>
            <person name="Hahn C."/>
            <person name="Garcia-Roger E.M."/>
            <person name="Carmona M.J."/>
            <person name="Serra M."/>
            <person name="Gomez A."/>
        </authorList>
    </citation>
    <scope>NUCLEOTIDE SEQUENCE [LARGE SCALE GENOMIC DNA]</scope>
    <source>
        <strain evidence="1">HYR1</strain>
    </source>
</reference>
<organism evidence="1 2">
    <name type="scientific">Brachionus plicatilis</name>
    <name type="common">Marine rotifer</name>
    <name type="synonym">Brachionus muelleri</name>
    <dbReference type="NCBI Taxonomy" id="10195"/>
    <lineage>
        <taxon>Eukaryota</taxon>
        <taxon>Metazoa</taxon>
        <taxon>Spiralia</taxon>
        <taxon>Gnathifera</taxon>
        <taxon>Rotifera</taxon>
        <taxon>Eurotatoria</taxon>
        <taxon>Monogononta</taxon>
        <taxon>Pseudotrocha</taxon>
        <taxon>Ploima</taxon>
        <taxon>Brachionidae</taxon>
        <taxon>Brachionus</taxon>
    </lineage>
</organism>
<gene>
    <name evidence="1" type="ORF">BpHYR1_014613</name>
</gene>
<dbReference type="AlphaFoldDB" id="A0A3M7QHK9"/>